<dbReference type="EMBL" id="VTEH01000027">
    <property type="protein sequence ID" value="TYR72736.1"/>
    <property type="molecule type" value="Genomic_DNA"/>
</dbReference>
<proteinExistence type="predicted"/>
<accession>A0A5D4K6U5</accession>
<dbReference type="AlphaFoldDB" id="A0A5D4K6U5"/>
<evidence type="ECO:0000313" key="2">
    <source>
        <dbReference type="EMBL" id="TYS17574.1"/>
    </source>
</evidence>
<comment type="caution">
    <text evidence="1">The sequence shown here is derived from an EMBL/GenBank/DDBJ whole genome shotgun (WGS) entry which is preliminary data.</text>
</comment>
<gene>
    <name evidence="2" type="ORF">FZC78_06800</name>
    <name evidence="1" type="ORF">FZC79_21600</name>
</gene>
<organism evidence="1 4">
    <name type="scientific">Rossellomorea vietnamensis</name>
    <dbReference type="NCBI Taxonomy" id="218284"/>
    <lineage>
        <taxon>Bacteria</taxon>
        <taxon>Bacillati</taxon>
        <taxon>Bacillota</taxon>
        <taxon>Bacilli</taxon>
        <taxon>Bacillales</taxon>
        <taxon>Bacillaceae</taxon>
        <taxon>Rossellomorea</taxon>
    </lineage>
</organism>
<dbReference type="Proteomes" id="UP000322267">
    <property type="component" value="Unassembled WGS sequence"/>
</dbReference>
<protein>
    <submittedName>
        <fullName evidence="1">Uncharacterized protein</fullName>
    </submittedName>
</protein>
<dbReference type="OrthoDB" id="2880411at2"/>
<dbReference type="Proteomes" id="UP000323317">
    <property type="component" value="Unassembled WGS sequence"/>
</dbReference>
<evidence type="ECO:0000313" key="3">
    <source>
        <dbReference type="Proteomes" id="UP000322267"/>
    </source>
</evidence>
<evidence type="ECO:0000313" key="4">
    <source>
        <dbReference type="Proteomes" id="UP000323317"/>
    </source>
</evidence>
<dbReference type="EMBL" id="VTEI01000003">
    <property type="protein sequence ID" value="TYS17574.1"/>
    <property type="molecule type" value="Genomic_DNA"/>
</dbReference>
<name>A0A5D4K6U5_9BACI</name>
<dbReference type="RefSeq" id="WP_148938910.1">
    <property type="nucleotide sequence ID" value="NZ_JBNIKK010000011.1"/>
</dbReference>
<evidence type="ECO:0000313" key="1">
    <source>
        <dbReference type="EMBL" id="TYR72736.1"/>
    </source>
</evidence>
<reference evidence="3 4" key="1">
    <citation type="submission" date="2019-08" db="EMBL/GenBank/DDBJ databases">
        <title>Bacillus genomes from the desert of Cuatro Cienegas, Coahuila.</title>
        <authorList>
            <person name="Olmedo-Alvarez G."/>
        </authorList>
    </citation>
    <scope>NUCLEOTIDE SEQUENCE [LARGE SCALE GENOMIC DNA]</scope>
    <source>
        <strain evidence="2 3">CH34_1T</strain>
        <strain evidence="1 4">CH40_1T</strain>
    </source>
</reference>
<sequence>MDIGLYKIENMSDEIITLTLFENEETEQLESAMQHLPRSLFPFHVTNEIMIEVSERAGQLEFTPISTDNVEARLQAEELLKDFIGTAEV</sequence>